<evidence type="ECO:0000313" key="3">
    <source>
        <dbReference type="Proteomes" id="UP001180020"/>
    </source>
</evidence>
<name>A0AAV9D496_ACOCL</name>
<dbReference type="InterPro" id="IPR025558">
    <property type="entry name" value="DUF4283"/>
</dbReference>
<comment type="caution">
    <text evidence="2">The sequence shown here is derived from an EMBL/GenBank/DDBJ whole genome shotgun (WGS) entry which is preliminary data.</text>
</comment>
<dbReference type="EMBL" id="JAUJYO010000015">
    <property type="protein sequence ID" value="KAK1296361.1"/>
    <property type="molecule type" value="Genomic_DNA"/>
</dbReference>
<feature type="domain" description="DUF4283" evidence="1">
    <location>
        <begin position="34"/>
        <end position="64"/>
    </location>
</feature>
<protein>
    <recommendedName>
        <fullName evidence="1">DUF4283 domain-containing protein</fullName>
    </recommendedName>
</protein>
<organism evidence="2 3">
    <name type="scientific">Acorus calamus</name>
    <name type="common">Sweet flag</name>
    <dbReference type="NCBI Taxonomy" id="4465"/>
    <lineage>
        <taxon>Eukaryota</taxon>
        <taxon>Viridiplantae</taxon>
        <taxon>Streptophyta</taxon>
        <taxon>Embryophyta</taxon>
        <taxon>Tracheophyta</taxon>
        <taxon>Spermatophyta</taxon>
        <taxon>Magnoliopsida</taxon>
        <taxon>Liliopsida</taxon>
        <taxon>Acoraceae</taxon>
        <taxon>Acorus</taxon>
    </lineage>
</organism>
<keyword evidence="3" id="KW-1185">Reference proteome</keyword>
<dbReference type="AlphaFoldDB" id="A0AAV9D496"/>
<reference evidence="2" key="2">
    <citation type="submission" date="2023-06" db="EMBL/GenBank/DDBJ databases">
        <authorList>
            <person name="Ma L."/>
            <person name="Liu K.-W."/>
            <person name="Li Z."/>
            <person name="Hsiao Y.-Y."/>
            <person name="Qi Y."/>
            <person name="Fu T."/>
            <person name="Tang G."/>
            <person name="Zhang D."/>
            <person name="Sun W.-H."/>
            <person name="Liu D.-K."/>
            <person name="Li Y."/>
            <person name="Chen G.-Z."/>
            <person name="Liu X.-D."/>
            <person name="Liao X.-Y."/>
            <person name="Jiang Y.-T."/>
            <person name="Yu X."/>
            <person name="Hao Y."/>
            <person name="Huang J."/>
            <person name="Zhao X.-W."/>
            <person name="Ke S."/>
            <person name="Chen Y.-Y."/>
            <person name="Wu W.-L."/>
            <person name="Hsu J.-L."/>
            <person name="Lin Y.-F."/>
            <person name="Huang M.-D."/>
            <person name="Li C.-Y."/>
            <person name="Huang L."/>
            <person name="Wang Z.-W."/>
            <person name="Zhao X."/>
            <person name="Zhong W.-Y."/>
            <person name="Peng D.-H."/>
            <person name="Ahmad S."/>
            <person name="Lan S."/>
            <person name="Zhang J.-S."/>
            <person name="Tsai W.-C."/>
            <person name="Van De Peer Y."/>
            <person name="Liu Z.-J."/>
        </authorList>
    </citation>
    <scope>NUCLEOTIDE SEQUENCE</scope>
    <source>
        <strain evidence="2">CP</strain>
        <tissue evidence="2">Leaves</tissue>
    </source>
</reference>
<evidence type="ECO:0000259" key="1">
    <source>
        <dbReference type="Pfam" id="PF14111"/>
    </source>
</evidence>
<reference evidence="2" key="1">
    <citation type="journal article" date="2023" name="Nat. Commun.">
        <title>Diploid and tetraploid genomes of Acorus and the evolution of monocots.</title>
        <authorList>
            <person name="Ma L."/>
            <person name="Liu K.W."/>
            <person name="Li Z."/>
            <person name="Hsiao Y.Y."/>
            <person name="Qi Y."/>
            <person name="Fu T."/>
            <person name="Tang G.D."/>
            <person name="Zhang D."/>
            <person name="Sun W.H."/>
            <person name="Liu D.K."/>
            <person name="Li Y."/>
            <person name="Chen G.Z."/>
            <person name="Liu X.D."/>
            <person name="Liao X.Y."/>
            <person name="Jiang Y.T."/>
            <person name="Yu X."/>
            <person name="Hao Y."/>
            <person name="Huang J."/>
            <person name="Zhao X.W."/>
            <person name="Ke S."/>
            <person name="Chen Y.Y."/>
            <person name="Wu W.L."/>
            <person name="Hsu J.L."/>
            <person name="Lin Y.F."/>
            <person name="Huang M.D."/>
            <person name="Li C.Y."/>
            <person name="Huang L."/>
            <person name="Wang Z.W."/>
            <person name="Zhao X."/>
            <person name="Zhong W.Y."/>
            <person name="Peng D.H."/>
            <person name="Ahmad S."/>
            <person name="Lan S."/>
            <person name="Zhang J.S."/>
            <person name="Tsai W.C."/>
            <person name="Van de Peer Y."/>
            <person name="Liu Z.J."/>
        </authorList>
    </citation>
    <scope>NUCLEOTIDE SEQUENCE</scope>
    <source>
        <strain evidence="2">CP</strain>
    </source>
</reference>
<proteinExistence type="predicted"/>
<gene>
    <name evidence="2" type="ORF">QJS10_CPB15g00773</name>
</gene>
<accession>A0AAV9D496</accession>
<sequence>MEEENLEKIAQFATEDFSAWESQWNKAIVGYIVDDLNHVLEGGPWYMESRPFIIKKWTPEVRLEQDRL</sequence>
<evidence type="ECO:0000313" key="2">
    <source>
        <dbReference type="EMBL" id="KAK1296361.1"/>
    </source>
</evidence>
<dbReference type="Proteomes" id="UP001180020">
    <property type="component" value="Unassembled WGS sequence"/>
</dbReference>
<dbReference type="Pfam" id="PF14111">
    <property type="entry name" value="DUF4283"/>
    <property type="match status" value="1"/>
</dbReference>